<dbReference type="RefSeq" id="WP_008610668.1">
    <property type="nucleotide sequence ID" value="NZ_JH651379.1"/>
</dbReference>
<name>I3C216_9FLAO</name>
<dbReference type="CDD" id="cd19608">
    <property type="entry name" value="GH113_mannanase-like"/>
    <property type="match status" value="1"/>
</dbReference>
<reference evidence="1 2" key="1">
    <citation type="submission" date="2012-02" db="EMBL/GenBank/DDBJ databases">
        <title>Improved High-Quality Draft genome of Joostella marina DSM 19592.</title>
        <authorList>
            <consortium name="US DOE Joint Genome Institute (JGI-PGF)"/>
            <person name="Lucas S."/>
            <person name="Copeland A."/>
            <person name="Lapidus A."/>
            <person name="Bruce D."/>
            <person name="Goodwin L."/>
            <person name="Pitluck S."/>
            <person name="Peters L."/>
            <person name="Chertkov O."/>
            <person name="Ovchinnikova G."/>
            <person name="Kyrpides N."/>
            <person name="Mavromatis K."/>
            <person name="Detter J.C."/>
            <person name="Han C."/>
            <person name="Land M."/>
            <person name="Hauser L."/>
            <person name="Markowitz V."/>
            <person name="Cheng J.-F."/>
            <person name="Hugenholtz P."/>
            <person name="Woyke T."/>
            <person name="Wu D."/>
            <person name="Tindall B."/>
            <person name="Brambilla E."/>
            <person name="Klenk H.-P."/>
            <person name="Eisen J.A."/>
        </authorList>
    </citation>
    <scope>NUCLEOTIDE SEQUENCE [LARGE SCALE GENOMIC DNA]</scope>
    <source>
        <strain evidence="1 2">DSM 19592</strain>
    </source>
</reference>
<evidence type="ECO:0008006" key="3">
    <source>
        <dbReference type="Google" id="ProtNLM"/>
    </source>
</evidence>
<dbReference type="eggNOG" id="COG2357">
    <property type="taxonomic scope" value="Bacteria"/>
</dbReference>
<dbReference type="Proteomes" id="UP000004690">
    <property type="component" value="Unassembled WGS sequence"/>
</dbReference>
<dbReference type="SUPFAM" id="SSF51445">
    <property type="entry name" value="(Trans)glycosidases"/>
    <property type="match status" value="1"/>
</dbReference>
<dbReference type="Pfam" id="PF22612">
    <property type="entry name" value="GH113"/>
    <property type="match status" value="1"/>
</dbReference>
<dbReference type="OrthoDB" id="9773531at2"/>
<dbReference type="InterPro" id="IPR055151">
    <property type="entry name" value="GH113"/>
</dbReference>
<dbReference type="EMBL" id="JH651379">
    <property type="protein sequence ID" value="EIJ37659.1"/>
    <property type="molecule type" value="Genomic_DNA"/>
</dbReference>
<proteinExistence type="predicted"/>
<dbReference type="InterPro" id="IPR017853">
    <property type="entry name" value="GH"/>
</dbReference>
<gene>
    <name evidence="1" type="ORF">JoomaDRAFT_0620</name>
</gene>
<dbReference type="AlphaFoldDB" id="I3C216"/>
<dbReference type="Gene3D" id="3.20.20.80">
    <property type="entry name" value="Glycosidases"/>
    <property type="match status" value="1"/>
</dbReference>
<dbReference type="STRING" id="926559.JoomaDRAFT_0620"/>
<keyword evidence="2" id="KW-1185">Reference proteome</keyword>
<evidence type="ECO:0000313" key="2">
    <source>
        <dbReference type="Proteomes" id="UP000004690"/>
    </source>
</evidence>
<dbReference type="PROSITE" id="PS51257">
    <property type="entry name" value="PROKAR_LIPOPROTEIN"/>
    <property type="match status" value="1"/>
</dbReference>
<accession>I3C216</accession>
<protein>
    <recommendedName>
        <fullName evidence="3">Glycoside hydrolase</fullName>
    </recommendedName>
</protein>
<evidence type="ECO:0000313" key="1">
    <source>
        <dbReference type="EMBL" id="EIJ37659.1"/>
    </source>
</evidence>
<sequence>MNRLLLLITGITLFFLGCKSDDVSHEKKIHGVSLVASKDSLAITEVKEIIKVHANYVSLMPFAFMKDINHPKIIYNQEKQWFGETSVGISQHKELLDSLHIQVMLKPQLWVWNGLFTGDIVMTNEADWIALEQQYENYILDFASLASQLNIAIFCIGTELHQFVVNRPDFFKRLIKKIRTIYHGKLTYAENWDVYQEVPFWNELDYIGIDAYFPLSENKTPSLTDLKSGWEVHKEAMKNFAAKKRKQVVFTEYGYRSIDFSGKEPWKHDRSKLLANYEAQTNCLLSLYQNIWDEPWFAGGFLWKWFPQGGNHISEQNRFTIQEKPSQTVLERFFEQRNNEVMKK</sequence>
<dbReference type="HOGENOM" id="CLU_074032_0_0_10"/>
<organism evidence="1 2">
    <name type="scientific">Galbibacter orientalis DSM 19592</name>
    <dbReference type="NCBI Taxonomy" id="926559"/>
    <lineage>
        <taxon>Bacteria</taxon>
        <taxon>Pseudomonadati</taxon>
        <taxon>Bacteroidota</taxon>
        <taxon>Flavobacteriia</taxon>
        <taxon>Flavobacteriales</taxon>
        <taxon>Flavobacteriaceae</taxon>
        <taxon>Galbibacter</taxon>
    </lineage>
</organism>